<dbReference type="Pfam" id="PF00664">
    <property type="entry name" value="ABC_membrane"/>
    <property type="match status" value="1"/>
</dbReference>
<keyword evidence="15" id="KW-0378">Hydrolase</keyword>
<evidence type="ECO:0000256" key="1">
    <source>
        <dbReference type="ARBA" id="ARBA00004651"/>
    </source>
</evidence>
<keyword evidence="5 7" id="KW-1133">Transmembrane helix</keyword>
<dbReference type="GO" id="GO:0016887">
    <property type="term" value="F:ATP hydrolysis activity"/>
    <property type="evidence" value="ECO:0007669"/>
    <property type="project" value="InterPro"/>
</dbReference>
<dbReference type="EMBL" id="CAATHN010000011">
    <property type="protein sequence ID" value="VNQ16492.1"/>
    <property type="molecule type" value="Genomic_DNA"/>
</dbReference>
<dbReference type="InterPro" id="IPR003593">
    <property type="entry name" value="AAA+_ATPase"/>
</dbReference>
<dbReference type="GO" id="GO:0005886">
    <property type="term" value="C:plasma membrane"/>
    <property type="evidence" value="ECO:0007669"/>
    <property type="project" value="UniProtKB-SubCell"/>
</dbReference>
<keyword evidence="2 7" id="KW-0812">Transmembrane</keyword>
<evidence type="ECO:0000256" key="6">
    <source>
        <dbReference type="ARBA" id="ARBA00023136"/>
    </source>
</evidence>
<dbReference type="PROSITE" id="PS50893">
    <property type="entry name" value="ABC_TRANSPORTER_2"/>
    <property type="match status" value="1"/>
</dbReference>
<evidence type="ECO:0000313" key="12">
    <source>
        <dbReference type="EMBL" id="VNP04476.1"/>
    </source>
</evidence>
<evidence type="ECO:0000259" key="8">
    <source>
        <dbReference type="PROSITE" id="PS50893"/>
    </source>
</evidence>
<dbReference type="GO" id="GO:0005524">
    <property type="term" value="F:ATP binding"/>
    <property type="evidence" value="ECO:0007669"/>
    <property type="project" value="UniProtKB-KW"/>
</dbReference>
<evidence type="ECO:0000313" key="19">
    <source>
        <dbReference type="EMBL" id="VNQ73034.1"/>
    </source>
</evidence>
<feature type="transmembrane region" description="Helical" evidence="7">
    <location>
        <begin position="122"/>
        <end position="143"/>
    </location>
</feature>
<evidence type="ECO:0000256" key="2">
    <source>
        <dbReference type="ARBA" id="ARBA00022692"/>
    </source>
</evidence>
<dbReference type="Proteomes" id="UP001184693">
    <property type="component" value="Unassembled WGS sequence"/>
</dbReference>
<evidence type="ECO:0000256" key="4">
    <source>
        <dbReference type="ARBA" id="ARBA00022840"/>
    </source>
</evidence>
<organism evidence="15">
    <name type="scientific">Streptococcus pneumoniae</name>
    <dbReference type="NCBI Taxonomy" id="1313"/>
    <lineage>
        <taxon>Bacteria</taxon>
        <taxon>Bacillati</taxon>
        <taxon>Bacillota</taxon>
        <taxon>Bacilli</taxon>
        <taxon>Lactobacillales</taxon>
        <taxon>Streptococcaceae</taxon>
        <taxon>Streptococcus</taxon>
    </lineage>
</organism>
<evidence type="ECO:0000256" key="3">
    <source>
        <dbReference type="ARBA" id="ARBA00022741"/>
    </source>
</evidence>
<dbReference type="CDD" id="cd07346">
    <property type="entry name" value="ABC_6TM_exporters"/>
    <property type="match status" value="1"/>
</dbReference>
<feature type="transmembrane region" description="Helical" evidence="7">
    <location>
        <begin position="48"/>
        <end position="67"/>
    </location>
</feature>
<evidence type="ECO:0000313" key="13">
    <source>
        <dbReference type="EMBL" id="VNP16915.1"/>
    </source>
</evidence>
<accession>A0A4J1U0C7</accession>
<dbReference type="InterPro" id="IPR036640">
    <property type="entry name" value="ABC1_TM_sf"/>
</dbReference>
<proteinExistence type="predicted"/>
<dbReference type="InterPro" id="IPR027417">
    <property type="entry name" value="P-loop_NTPase"/>
</dbReference>
<gene>
    <name evidence="15" type="primary">yheI_1</name>
    <name evidence="13" type="synonym">yheI_2</name>
    <name evidence="17" type="synonym">yheI_3</name>
    <name evidence="10" type="ORF">RLG82_09510</name>
    <name evidence="17" type="ORF">SAMEA2341556_01625</name>
    <name evidence="19" type="ORF">SAMEA2627245_01764</name>
    <name evidence="11" type="ORF">SAMEA3172907_00479</name>
    <name evidence="12" type="ORF">SAMEA3172908_00609</name>
    <name evidence="18" type="ORF">SAMEA3208859_01327</name>
    <name evidence="14" type="ORF">SAMEA3309548_00287</name>
    <name evidence="15" type="ORF">SAMEA3353493_01408</name>
    <name evidence="13" type="ORF">SAMEA3381410_00549</name>
    <name evidence="16" type="ORF">SAMEA3381411_00274</name>
</gene>
<dbReference type="EMBL" id="CAATFW010000002">
    <property type="protein sequence ID" value="VNP16915.1"/>
    <property type="molecule type" value="Genomic_DNA"/>
</dbReference>
<dbReference type="EMBL" id="CAATFR010000003">
    <property type="protein sequence ID" value="VNP04476.1"/>
    <property type="molecule type" value="Genomic_DNA"/>
</dbReference>
<dbReference type="SMART" id="SM00382">
    <property type="entry name" value="AAA"/>
    <property type="match status" value="1"/>
</dbReference>
<dbReference type="EMBL" id="CAATGF010000001">
    <property type="protein sequence ID" value="VNP35196.1"/>
    <property type="molecule type" value="Genomic_DNA"/>
</dbReference>
<dbReference type="EMBL" id="CAATFD010000002">
    <property type="protein sequence ID" value="VNO64521.1"/>
    <property type="molecule type" value="Genomic_DNA"/>
</dbReference>
<dbReference type="Gene3D" id="3.40.50.300">
    <property type="entry name" value="P-loop containing nucleotide triphosphate hydrolases"/>
    <property type="match status" value="1"/>
</dbReference>
<evidence type="ECO:0000313" key="14">
    <source>
        <dbReference type="EMBL" id="VNP35196.1"/>
    </source>
</evidence>
<dbReference type="EMBL" id="CAATGE010000003">
    <property type="protein sequence ID" value="VNP38690.1"/>
    <property type="molecule type" value="Genomic_DNA"/>
</dbReference>
<evidence type="ECO:0000313" key="17">
    <source>
        <dbReference type="EMBL" id="VNQ05022.1"/>
    </source>
</evidence>
<evidence type="ECO:0000313" key="18">
    <source>
        <dbReference type="EMBL" id="VNQ16492.1"/>
    </source>
</evidence>
<evidence type="ECO:0000313" key="11">
    <source>
        <dbReference type="EMBL" id="VNO64521.1"/>
    </source>
</evidence>
<protein>
    <submittedName>
        <fullName evidence="10 15">ABC transporter ATP-binding protein</fullName>
        <ecNumber evidence="15">3.6.3.-</ecNumber>
    </submittedName>
</protein>
<evidence type="ECO:0000256" key="7">
    <source>
        <dbReference type="SAM" id="Phobius"/>
    </source>
</evidence>
<feature type="transmembrane region" description="Helical" evidence="7">
    <location>
        <begin position="12"/>
        <end position="36"/>
    </location>
</feature>
<dbReference type="PROSITE" id="PS50929">
    <property type="entry name" value="ABC_TM1F"/>
    <property type="match status" value="1"/>
</dbReference>
<reference evidence="15" key="1">
    <citation type="submission" date="2019-04" db="EMBL/GenBank/DDBJ databases">
        <authorList>
            <consortium name="Pathogen Informatics"/>
        </authorList>
    </citation>
    <scope>NUCLEOTIDE SEQUENCE</scope>
    <source>
        <strain evidence="17">GPSC13</strain>
        <strain evidence="15">GPSC22</strain>
        <strain evidence="16">GPSC53</strain>
        <strain evidence="11">GPSC58</strain>
    </source>
</reference>
<feature type="domain" description="ABC transporter" evidence="8">
    <location>
        <begin position="318"/>
        <end position="530"/>
    </location>
</feature>
<feature type="transmembrane region" description="Helical" evidence="7">
    <location>
        <begin position="149"/>
        <end position="168"/>
    </location>
</feature>
<dbReference type="Gene3D" id="1.20.1560.10">
    <property type="entry name" value="ABC transporter type 1, transmembrane domain"/>
    <property type="match status" value="1"/>
</dbReference>
<sequence length="530" mass="61190">MRLIFRIIRKDIILYSILTFLLSIAMVSEAFLMQFIVDSIKFGEKKYVLISIFIVIFLILQTLLYYYQQFLTAVLSKKSAYEYRKLIFKNIQQTSLRLVTGEKNDSILASLTTQIDQIEYNYFYSVYWGGYLLCQLVVAIVMSLYLNPLMSVLTICLSLPNLFVALLFKNSLEQKQEELINETNSSIAVTQDLIEGITDWKIANREPNIFRVFESKTLKLLEKQVKVEKFQYIVVSLNQLFSNVLYFGSWIVGGFLIIRGQLSLGSLIAFSQLLARISYPVYASSDLLSKYISGKKIVEILSKEFIFSDESRNYPDEFNVISFEHYFTNIDEKDMPFDKEFYKNKKYLLKGKSGSGKTTILKSILREYDDYSGIVKINGVDVRDIKESVLFDNIAYVSQKPHLFSASLRDNLTLFSEDFTDNEIVEVLKFVELSKWANKDCLDMMLSNDDIKLSGGEVKRVSLARALLMNKNILLLDEFSAGIDYETLLKIEKKLIDLDKMIIYVTHVDIDRSGKQFDDVIDLDCLFISS</sequence>
<dbReference type="EMBL" id="JAVPGZ010000225">
    <property type="protein sequence ID" value="MDS8039202.1"/>
    <property type="molecule type" value="Genomic_DNA"/>
</dbReference>
<dbReference type="PANTHER" id="PTHR43394">
    <property type="entry name" value="ATP-DEPENDENT PERMEASE MDL1, MITOCHONDRIAL"/>
    <property type="match status" value="1"/>
</dbReference>
<dbReference type="AlphaFoldDB" id="A0A4J1U0C7"/>
<dbReference type="EC" id="3.6.3.-" evidence="15"/>
<keyword evidence="6 7" id="KW-0472">Membrane</keyword>
<evidence type="ECO:0000313" key="10">
    <source>
        <dbReference type="EMBL" id="MDS8039202.1"/>
    </source>
</evidence>
<dbReference type="PANTHER" id="PTHR43394:SF1">
    <property type="entry name" value="ATP-BINDING CASSETTE SUB-FAMILY B MEMBER 10, MITOCHONDRIAL"/>
    <property type="match status" value="1"/>
</dbReference>
<keyword evidence="3" id="KW-0547">Nucleotide-binding</keyword>
<dbReference type="InterPro" id="IPR003439">
    <property type="entry name" value="ABC_transporter-like_ATP-bd"/>
</dbReference>
<reference evidence="10" key="2">
    <citation type="submission" date="2023-06" db="EMBL/GenBank/DDBJ databases">
        <title>PCVPA Blantyre Malawi Pneumococcal carriage surveillance isolates.</title>
        <authorList>
            <person name="Obolski U."/>
            <person name="Swarthout T.D."/>
            <person name="Kalizang'Oma A."/>
            <person name="Mwalukomo T.S."/>
            <person name="Cave R."/>
            <person name="Brown C."/>
            <person name="Cornick J."/>
            <person name="Kamng'Ona A."/>
            <person name="Msefula J."/>
            <person name="French N."/>
            <person name="Hyderman R."/>
        </authorList>
    </citation>
    <scope>NUCLEOTIDE SEQUENCE</scope>
    <source>
        <strain evidence="10">BVY8TH</strain>
    </source>
</reference>
<dbReference type="SUPFAM" id="SSF52540">
    <property type="entry name" value="P-loop containing nucleoside triphosphate hydrolases"/>
    <property type="match status" value="1"/>
</dbReference>
<feature type="domain" description="ABC transmembrane type-1" evidence="9">
    <location>
        <begin position="13"/>
        <end position="293"/>
    </location>
</feature>
<evidence type="ECO:0000313" key="16">
    <source>
        <dbReference type="EMBL" id="VNP59185.1"/>
    </source>
</evidence>
<evidence type="ECO:0000259" key="9">
    <source>
        <dbReference type="PROSITE" id="PS50929"/>
    </source>
</evidence>
<dbReference type="RefSeq" id="WP_001236730.1">
    <property type="nucleotide sequence ID" value="NZ_AP026922.1"/>
</dbReference>
<dbReference type="EMBL" id="CAATHE010000011">
    <property type="protein sequence ID" value="VNQ05022.1"/>
    <property type="molecule type" value="Genomic_DNA"/>
</dbReference>
<dbReference type="InterPro" id="IPR039421">
    <property type="entry name" value="Type_1_exporter"/>
</dbReference>
<comment type="subcellular location">
    <subcellularLocation>
        <location evidence="1">Cell membrane</location>
        <topology evidence="1">Multi-pass membrane protein</topology>
    </subcellularLocation>
</comment>
<dbReference type="InterPro" id="IPR011527">
    <property type="entry name" value="ABC1_TM_dom"/>
</dbReference>
<keyword evidence="4 15" id="KW-0067">ATP-binding</keyword>
<evidence type="ECO:0000256" key="5">
    <source>
        <dbReference type="ARBA" id="ARBA00022989"/>
    </source>
</evidence>
<dbReference type="SUPFAM" id="SSF90123">
    <property type="entry name" value="ABC transporter transmembrane region"/>
    <property type="match status" value="1"/>
</dbReference>
<dbReference type="GO" id="GO:0015421">
    <property type="term" value="F:ABC-type oligopeptide transporter activity"/>
    <property type="evidence" value="ECO:0007669"/>
    <property type="project" value="TreeGrafter"/>
</dbReference>
<dbReference type="EMBL" id="CAATII010000010">
    <property type="protein sequence ID" value="VNQ73034.1"/>
    <property type="molecule type" value="Genomic_DNA"/>
</dbReference>
<dbReference type="EMBL" id="CAATGQ010000001">
    <property type="protein sequence ID" value="VNP59185.1"/>
    <property type="molecule type" value="Genomic_DNA"/>
</dbReference>
<evidence type="ECO:0000313" key="15">
    <source>
        <dbReference type="EMBL" id="VNP38690.1"/>
    </source>
</evidence>
<dbReference type="Pfam" id="PF00005">
    <property type="entry name" value="ABC_tran"/>
    <property type="match status" value="1"/>
</dbReference>
<feature type="transmembrane region" description="Helical" evidence="7">
    <location>
        <begin position="232"/>
        <end position="258"/>
    </location>
</feature>
<name>A0A4J1U0C7_STREE</name>